<dbReference type="GO" id="GO:0016846">
    <property type="term" value="F:carbon-sulfur lyase activity"/>
    <property type="evidence" value="ECO:0007669"/>
    <property type="project" value="InterPro"/>
</dbReference>
<evidence type="ECO:0000256" key="4">
    <source>
        <dbReference type="ARBA" id="ARBA00023239"/>
    </source>
</evidence>
<keyword evidence="4" id="KW-0456">Lyase</keyword>
<dbReference type="InterPro" id="IPR006913">
    <property type="entry name" value="CENP-V/GFA"/>
</dbReference>
<evidence type="ECO:0000259" key="5">
    <source>
        <dbReference type="PROSITE" id="PS51891"/>
    </source>
</evidence>
<keyword evidence="2" id="KW-0479">Metal-binding</keyword>
<accession>A0A7S3E8S7</accession>
<evidence type="ECO:0000313" key="6">
    <source>
        <dbReference type="EMBL" id="CAE0038438.1"/>
    </source>
</evidence>
<dbReference type="Gene3D" id="3.90.1590.10">
    <property type="entry name" value="glutathione-dependent formaldehyde- activating enzyme (gfa)"/>
    <property type="match status" value="1"/>
</dbReference>
<dbReference type="AlphaFoldDB" id="A0A7S3E8S7"/>
<name>A0A7S3E8S7_9RHOD</name>
<evidence type="ECO:0000256" key="2">
    <source>
        <dbReference type="ARBA" id="ARBA00022723"/>
    </source>
</evidence>
<evidence type="ECO:0000256" key="1">
    <source>
        <dbReference type="ARBA" id="ARBA00005495"/>
    </source>
</evidence>
<dbReference type="Pfam" id="PF04828">
    <property type="entry name" value="GFA"/>
    <property type="match status" value="1"/>
</dbReference>
<sequence>MWLECTKEKKANMAQELKNKDGMVIEGSCHCGKVKIKFISYTPCPFNVCHCHTDTKTAGAYTVNIMGVTSSLEVTGKEHLQTYRAVLENPDGTTKLSQHERKFCSHCASYLYAWDERWAAAFYPFYSCIDTPLPAIPTVQQSHMMLESKMDFILVPPGVPSENMFEQFPNRSIAKWHRDHGYFVPDDVPS</sequence>
<comment type="similarity">
    <text evidence="1">Belongs to the Gfa family.</text>
</comment>
<dbReference type="SUPFAM" id="SSF51316">
    <property type="entry name" value="Mss4-like"/>
    <property type="match status" value="1"/>
</dbReference>
<dbReference type="PROSITE" id="PS51891">
    <property type="entry name" value="CENP_V_GFA"/>
    <property type="match status" value="1"/>
</dbReference>
<proteinExistence type="inferred from homology"/>
<organism evidence="6">
    <name type="scientific">Rhodosorus marinus</name>
    <dbReference type="NCBI Taxonomy" id="101924"/>
    <lineage>
        <taxon>Eukaryota</taxon>
        <taxon>Rhodophyta</taxon>
        <taxon>Stylonematophyceae</taxon>
        <taxon>Stylonematales</taxon>
        <taxon>Stylonemataceae</taxon>
        <taxon>Rhodosorus</taxon>
    </lineage>
</organism>
<evidence type="ECO:0000256" key="3">
    <source>
        <dbReference type="ARBA" id="ARBA00022833"/>
    </source>
</evidence>
<dbReference type="PANTHER" id="PTHR33337:SF44">
    <property type="entry name" value="DUF636 DOMAIN PROTEIN (AFU_ORTHOLOGUE AFUA_1G09754)"/>
    <property type="match status" value="1"/>
</dbReference>
<dbReference type="EMBL" id="HBHW01008469">
    <property type="protein sequence ID" value="CAE0038438.1"/>
    <property type="molecule type" value="Transcribed_RNA"/>
</dbReference>
<dbReference type="GO" id="GO:0046872">
    <property type="term" value="F:metal ion binding"/>
    <property type="evidence" value="ECO:0007669"/>
    <property type="project" value="UniProtKB-KW"/>
</dbReference>
<protein>
    <recommendedName>
        <fullName evidence="5">CENP-V/GFA domain-containing protein</fullName>
    </recommendedName>
</protein>
<dbReference type="InterPro" id="IPR011057">
    <property type="entry name" value="Mss4-like_sf"/>
</dbReference>
<feature type="domain" description="CENP-V/GFA" evidence="5">
    <location>
        <begin position="25"/>
        <end position="147"/>
    </location>
</feature>
<dbReference type="PANTHER" id="PTHR33337">
    <property type="entry name" value="GFA DOMAIN-CONTAINING PROTEIN"/>
    <property type="match status" value="1"/>
</dbReference>
<keyword evidence="3" id="KW-0862">Zinc</keyword>
<gene>
    <name evidence="6" type="ORF">RMAR00112_LOCUS6396</name>
</gene>
<reference evidence="6" key="1">
    <citation type="submission" date="2021-01" db="EMBL/GenBank/DDBJ databases">
        <authorList>
            <person name="Corre E."/>
            <person name="Pelletier E."/>
            <person name="Niang G."/>
            <person name="Scheremetjew M."/>
            <person name="Finn R."/>
            <person name="Kale V."/>
            <person name="Holt S."/>
            <person name="Cochrane G."/>
            <person name="Meng A."/>
            <person name="Brown T."/>
            <person name="Cohen L."/>
        </authorList>
    </citation>
    <scope>NUCLEOTIDE SEQUENCE</scope>
    <source>
        <strain evidence="6">CCMP 769</strain>
    </source>
</reference>